<reference evidence="4" key="1">
    <citation type="submission" date="2022-11" db="UniProtKB">
        <authorList>
            <consortium name="WormBaseParasite"/>
        </authorList>
    </citation>
    <scope>IDENTIFICATION</scope>
</reference>
<dbReference type="PANTHER" id="PTHR21579">
    <property type="entry name" value="PROTEIN TINCAR"/>
    <property type="match status" value="1"/>
</dbReference>
<evidence type="ECO:0000256" key="2">
    <source>
        <dbReference type="SAM" id="Phobius"/>
    </source>
</evidence>
<feature type="compositionally biased region" description="Polar residues" evidence="1">
    <location>
        <begin position="664"/>
        <end position="683"/>
    </location>
</feature>
<feature type="transmembrane region" description="Helical" evidence="2">
    <location>
        <begin position="424"/>
        <end position="448"/>
    </location>
</feature>
<feature type="transmembrane region" description="Helical" evidence="2">
    <location>
        <begin position="254"/>
        <end position="274"/>
    </location>
</feature>
<proteinExistence type="predicted"/>
<dbReference type="InterPro" id="IPR053291">
    <property type="entry name" value="Ommatidial_diff-associated"/>
</dbReference>
<keyword evidence="3" id="KW-1185">Reference proteome</keyword>
<dbReference type="WBParaSite" id="Minc3s00314g10003">
    <property type="protein sequence ID" value="Minc3s00314g10003"/>
    <property type="gene ID" value="Minc3s00314g10003"/>
</dbReference>
<feature type="transmembrane region" description="Helical" evidence="2">
    <location>
        <begin position="393"/>
        <end position="417"/>
    </location>
</feature>
<feature type="transmembrane region" description="Helical" evidence="2">
    <location>
        <begin position="54"/>
        <end position="74"/>
    </location>
</feature>
<accession>A0A914L7V6</accession>
<feature type="transmembrane region" description="Helical" evidence="2">
    <location>
        <begin position="312"/>
        <end position="335"/>
    </location>
</feature>
<name>A0A914L7V6_MELIC</name>
<feature type="region of interest" description="Disordered" evidence="1">
    <location>
        <begin position="581"/>
        <end position="603"/>
    </location>
</feature>
<dbReference type="PANTHER" id="PTHR21579:SF20">
    <property type="entry name" value="PROTEIN TINCAR"/>
    <property type="match status" value="1"/>
</dbReference>
<evidence type="ECO:0000256" key="1">
    <source>
        <dbReference type="SAM" id="MobiDB-lite"/>
    </source>
</evidence>
<dbReference type="AlphaFoldDB" id="A0A914L7V6"/>
<protein>
    <submittedName>
        <fullName evidence="4">Uncharacterized protein</fullName>
    </submittedName>
</protein>
<dbReference type="Proteomes" id="UP000887563">
    <property type="component" value="Unplaced"/>
</dbReference>
<sequence>MPKFFFQISPNSLLSIWYCIICSLLQGWLIFLGFERYRLYTEIQWPTGSFPRLWLTIFISVLGACIPLIALFLVSSLIKVGNLANDNDKLGARPRRVIELVKGGKGQNAQRKRRKFSYRLCHCIRSIWTHGPPPAQSLHLLIALLQLFAHQTMLAQLYRYGFINSGDFLNSEFDFAFQRARQLATNLPMGETRLQSFKITSDELSASPLAPNLLPILMHARLFGIPLEFTNLLVALIAFSTTYPAVFWRASRAFSILFSIFLFVQSANILWTYFGFSILFRIQETNFYGPRPVGIGQHLWALRSLPFLFHPLALIATFWLVLALMQLAPIALYSFGYAKFTSSQSKLRHLNRCRRSTPSFGRSPQIKTNYEPCIQAEDIVISSTFCDGLTPHVFSITLLLLVAAVKAPAFYAIGLLYYKEEKPFLLCCLMADLVYMFVWVLLWCILTIKCLWPFRVHYEVQELISLQDAHKISDGNDCEKRSPNELKNALLLVHGDNMFLTDDPVAKPAIMRQVINNCSSNDFPLWLRSGAQMAPAITTTASTSLPGSYSLQRRTFTSQHTPDLGHRHQPLKHFQSLQQPQHFGLEPRSPDSSPVPLAAPPYQRVGGSLPPLIGGIDEGRFMKEQMTTNNAVCTLQQRQRDNEYATYRASLLPQQNYLHYQNNSQNQQQGTLTRSFNSTSQQPQPSPMINRANLPINPNINNLQCPTSTESYATIQRRCSKQVLRPLD</sequence>
<feature type="transmembrane region" description="Helical" evidence="2">
    <location>
        <begin position="229"/>
        <end position="248"/>
    </location>
</feature>
<evidence type="ECO:0000313" key="3">
    <source>
        <dbReference type="Proteomes" id="UP000887563"/>
    </source>
</evidence>
<feature type="region of interest" description="Disordered" evidence="1">
    <location>
        <begin position="664"/>
        <end position="685"/>
    </location>
</feature>
<keyword evidence="2" id="KW-1133">Transmembrane helix</keyword>
<organism evidence="3 4">
    <name type="scientific">Meloidogyne incognita</name>
    <name type="common">Southern root-knot nematode worm</name>
    <name type="synonym">Oxyuris incognita</name>
    <dbReference type="NCBI Taxonomy" id="6306"/>
    <lineage>
        <taxon>Eukaryota</taxon>
        <taxon>Metazoa</taxon>
        <taxon>Ecdysozoa</taxon>
        <taxon>Nematoda</taxon>
        <taxon>Chromadorea</taxon>
        <taxon>Rhabditida</taxon>
        <taxon>Tylenchina</taxon>
        <taxon>Tylenchomorpha</taxon>
        <taxon>Tylenchoidea</taxon>
        <taxon>Meloidogynidae</taxon>
        <taxon>Meloidogyninae</taxon>
        <taxon>Meloidogyne</taxon>
        <taxon>Meloidogyne incognita group</taxon>
    </lineage>
</organism>
<evidence type="ECO:0000313" key="4">
    <source>
        <dbReference type="WBParaSite" id="Minc3s00314g10003"/>
    </source>
</evidence>
<keyword evidence="2" id="KW-0472">Membrane</keyword>
<feature type="transmembrane region" description="Helical" evidence="2">
    <location>
        <begin position="12"/>
        <end position="34"/>
    </location>
</feature>
<keyword evidence="2" id="KW-0812">Transmembrane</keyword>